<evidence type="ECO:0000313" key="3">
    <source>
        <dbReference type="Proteomes" id="UP001230289"/>
    </source>
</evidence>
<comment type="caution">
    <text evidence="2">The sequence shown here is derived from an EMBL/GenBank/DDBJ whole genome shotgun (WGS) entry which is preliminary data.</text>
</comment>
<dbReference type="EMBL" id="JAVFCB010000009">
    <property type="protein sequence ID" value="MDQ4215246.1"/>
    <property type="molecule type" value="Genomic_DNA"/>
</dbReference>
<protein>
    <recommendedName>
        <fullName evidence="4">PH domain-containing protein</fullName>
    </recommendedName>
</protein>
<proteinExistence type="predicted"/>
<name>A0ABU0XJC5_9MICO</name>
<evidence type="ECO:0000256" key="1">
    <source>
        <dbReference type="SAM" id="Phobius"/>
    </source>
</evidence>
<keyword evidence="1" id="KW-0812">Transmembrane</keyword>
<reference evidence="2 3" key="1">
    <citation type="submission" date="2023-08" db="EMBL/GenBank/DDBJ databases">
        <title>Microbacterium sp. nov., isolated from a waste landfill.</title>
        <authorList>
            <person name="Wen W."/>
        </authorList>
    </citation>
    <scope>NUCLEOTIDE SEQUENCE [LARGE SCALE GENOMIC DNA]</scope>
    <source>
        <strain evidence="2 3">ASV81</strain>
    </source>
</reference>
<dbReference type="RefSeq" id="WP_308490200.1">
    <property type="nucleotide sequence ID" value="NZ_JAVFCB010000009.1"/>
</dbReference>
<evidence type="ECO:0000313" key="2">
    <source>
        <dbReference type="EMBL" id="MDQ4215246.1"/>
    </source>
</evidence>
<dbReference type="Proteomes" id="UP001230289">
    <property type="component" value="Unassembled WGS sequence"/>
</dbReference>
<evidence type="ECO:0008006" key="4">
    <source>
        <dbReference type="Google" id="ProtNLM"/>
    </source>
</evidence>
<organism evidence="2 3">
    <name type="scientific">Microbacterium capsulatum</name>
    <dbReference type="NCBI Taxonomy" id="3041921"/>
    <lineage>
        <taxon>Bacteria</taxon>
        <taxon>Bacillati</taxon>
        <taxon>Actinomycetota</taxon>
        <taxon>Actinomycetes</taxon>
        <taxon>Micrococcales</taxon>
        <taxon>Microbacteriaceae</taxon>
        <taxon>Microbacterium</taxon>
    </lineage>
</organism>
<gene>
    <name evidence="2" type="ORF">RBR11_15115</name>
</gene>
<sequence length="164" mass="18479">MAIFAEMEVPVWLRLSLAPICFLGAFGQLWQWGLLSINARRAAIVASPREWALLRTAYVAKSDAVNEVLSPGWLFIYADRVDVFSVRTTLSTRSNARLAHSFSSSQIERVSIGRRSRVTFNHILLVLDDGREVEIEITPKDGWAVRGARRSELEEIVNAMPHSK</sequence>
<keyword evidence="1" id="KW-0472">Membrane</keyword>
<feature type="transmembrane region" description="Helical" evidence="1">
    <location>
        <begin position="12"/>
        <end position="32"/>
    </location>
</feature>
<keyword evidence="1" id="KW-1133">Transmembrane helix</keyword>
<accession>A0ABU0XJC5</accession>
<keyword evidence="3" id="KW-1185">Reference proteome</keyword>